<feature type="signal peptide" evidence="9">
    <location>
        <begin position="1"/>
        <end position="22"/>
    </location>
</feature>
<feature type="domain" description="Mechanosensitive ion channel MscS" evidence="10">
    <location>
        <begin position="608"/>
        <end position="674"/>
    </location>
</feature>
<evidence type="ECO:0000256" key="4">
    <source>
        <dbReference type="ARBA" id="ARBA00022692"/>
    </source>
</evidence>
<evidence type="ECO:0000256" key="3">
    <source>
        <dbReference type="ARBA" id="ARBA00022475"/>
    </source>
</evidence>
<keyword evidence="5 8" id="KW-1133">Transmembrane helix</keyword>
<dbReference type="Pfam" id="PF00924">
    <property type="entry name" value="MS_channel_2nd"/>
    <property type="match status" value="1"/>
</dbReference>
<evidence type="ECO:0000256" key="1">
    <source>
        <dbReference type="ARBA" id="ARBA00004651"/>
    </source>
</evidence>
<organism evidence="12 13">
    <name type="scientific">Ahrensia kielensis</name>
    <dbReference type="NCBI Taxonomy" id="76980"/>
    <lineage>
        <taxon>Bacteria</taxon>
        <taxon>Pseudomonadati</taxon>
        <taxon>Pseudomonadota</taxon>
        <taxon>Alphaproteobacteria</taxon>
        <taxon>Hyphomicrobiales</taxon>
        <taxon>Ahrensiaceae</taxon>
        <taxon>Ahrensia</taxon>
    </lineage>
</organism>
<comment type="similarity">
    <text evidence="2">Belongs to the MscS (TC 1.A.23) family.</text>
</comment>
<dbReference type="Gene3D" id="1.10.287.1260">
    <property type="match status" value="1"/>
</dbReference>
<evidence type="ECO:0000259" key="11">
    <source>
        <dbReference type="Pfam" id="PF21082"/>
    </source>
</evidence>
<evidence type="ECO:0000256" key="5">
    <source>
        <dbReference type="ARBA" id="ARBA00022989"/>
    </source>
</evidence>
<feature type="transmembrane region" description="Helical" evidence="8">
    <location>
        <begin position="198"/>
        <end position="216"/>
    </location>
</feature>
<reference evidence="12 13" key="1">
    <citation type="submission" date="2024-03" db="EMBL/GenBank/DDBJ databases">
        <title>Community enrichment and isolation of bacterial strains for fucoidan degradation.</title>
        <authorList>
            <person name="Sichert A."/>
        </authorList>
    </citation>
    <scope>NUCLEOTIDE SEQUENCE [LARGE SCALE GENOMIC DNA]</scope>
    <source>
        <strain evidence="12 13">AS62</strain>
    </source>
</reference>
<feature type="transmembrane region" description="Helical" evidence="8">
    <location>
        <begin position="321"/>
        <end position="339"/>
    </location>
</feature>
<gene>
    <name evidence="12" type="ORF">WNY59_05610</name>
</gene>
<feature type="transmembrane region" description="Helical" evidence="8">
    <location>
        <begin position="563"/>
        <end position="586"/>
    </location>
</feature>
<dbReference type="InterPro" id="IPR006685">
    <property type="entry name" value="MscS_channel_2nd"/>
</dbReference>
<keyword evidence="7" id="KW-0175">Coiled coil</keyword>
<feature type="transmembrane region" description="Helical" evidence="8">
    <location>
        <begin position="244"/>
        <end position="270"/>
    </location>
</feature>
<dbReference type="SUPFAM" id="SSF82861">
    <property type="entry name" value="Mechanosensitive channel protein MscS (YggB), transmembrane region"/>
    <property type="match status" value="1"/>
</dbReference>
<evidence type="ECO:0000256" key="6">
    <source>
        <dbReference type="ARBA" id="ARBA00023136"/>
    </source>
</evidence>
<sequence length="806" mass="88418">MHLFRRLISVVLLVFVATIAIAQEVGEEDVKAVETITQKIEQYAKQVEAARDSDQRLVELGVEIEALEKELFNRGVKLSPRLPQIKLRLDQIGPVPEEGQGEEPKSVVDERQKLVEERGRINQLLGILEDQSIRTNQLTDTISEARRQLFTDALSRRYDITDAFSTELFTDVGDSITSLTNRIHSWWQFTWRFKSQNALLGLGGVIALTLIALLGLRKIFSGWIYRDPNVADPSYLTRLTTASWYTILPTALTWLFFLLTYLVMSFLGVLRDDIGQILSTIFVCAAIIILVWRLTEAIFAPKLKQWRLIDVSDHAARPLKTFVVLMVVVSTGDVLVTQINSIIGTSVPVTIVKSLFTAIAVGLLLISIAFLKPFDRLLNDQSLVKVAWPRTIKWLLCFGGAGLIISALSGYIGFSRFVAQQIVVTGAVIATMYLGIRTARAISEESAFVETSLGKKFLHNSRLTESGVDQLGLIVGFAVTALVLAVGLPLLALMWGFQWLDIERFVISAFTEIQIGSISLSISSILIGVVLFSLGLLLTRYFKSWLDGNILSRSRMDPGARSSITTAVGYVGVAIAGLFGVTAAGIELSQLALIAGALSLGIGFGLQNIVSNFVSGLILLAERPFKAGDIVEAGGFTGVVKVVKVRATEIETFDKKTLVLPNSEMINSAVINWMHKTALGRVSVAVGVSYDSDAQAVHDLLIEIAKDHPRVLANPEPFVDFYNFGDSALEFELRAYIADVGFSVGVKTELRIAIHQRFKEQGIEIPFPQRDVNLKVVGDSVSQVLGNAAQAAPTVIKTSKTPNLDD</sequence>
<dbReference type="EMBL" id="JBBMQO010000003">
    <property type="protein sequence ID" value="MEM5501058.1"/>
    <property type="molecule type" value="Genomic_DNA"/>
</dbReference>
<evidence type="ECO:0000256" key="8">
    <source>
        <dbReference type="SAM" id="Phobius"/>
    </source>
</evidence>
<evidence type="ECO:0000256" key="2">
    <source>
        <dbReference type="ARBA" id="ARBA00008017"/>
    </source>
</evidence>
<protein>
    <submittedName>
        <fullName evidence="12">Mechanosensitive ion channel domain-containing protein</fullName>
    </submittedName>
</protein>
<dbReference type="SUPFAM" id="SSF50182">
    <property type="entry name" value="Sm-like ribonucleoproteins"/>
    <property type="match status" value="1"/>
</dbReference>
<dbReference type="InterPro" id="IPR011066">
    <property type="entry name" value="MscS_channel_C_sf"/>
</dbReference>
<feature type="transmembrane region" description="Helical" evidence="8">
    <location>
        <begin position="418"/>
        <end position="436"/>
    </location>
</feature>
<feature type="transmembrane region" description="Helical" evidence="8">
    <location>
        <begin position="351"/>
        <end position="371"/>
    </location>
</feature>
<dbReference type="PANTHER" id="PTHR30347:SF1">
    <property type="entry name" value="MECHANOSENSITIVE CHANNEL MSCK"/>
    <property type="match status" value="1"/>
</dbReference>
<dbReference type="InterPro" id="IPR049278">
    <property type="entry name" value="MS_channel_C"/>
</dbReference>
<keyword evidence="6 8" id="KW-0472">Membrane</keyword>
<feature type="transmembrane region" description="Helical" evidence="8">
    <location>
        <begin position="471"/>
        <end position="497"/>
    </location>
</feature>
<dbReference type="Pfam" id="PF21082">
    <property type="entry name" value="MS_channel_3rd"/>
    <property type="match status" value="1"/>
</dbReference>
<dbReference type="Gene3D" id="3.30.70.100">
    <property type="match status" value="1"/>
</dbReference>
<feature type="transmembrane region" description="Helical" evidence="8">
    <location>
        <begin position="592"/>
        <end position="620"/>
    </location>
</feature>
<evidence type="ECO:0000256" key="9">
    <source>
        <dbReference type="SAM" id="SignalP"/>
    </source>
</evidence>
<keyword evidence="13" id="KW-1185">Reference proteome</keyword>
<evidence type="ECO:0000313" key="13">
    <source>
        <dbReference type="Proteomes" id="UP001477870"/>
    </source>
</evidence>
<accession>A0ABU9T4J6</accession>
<dbReference type="Gene3D" id="2.30.30.60">
    <property type="match status" value="1"/>
</dbReference>
<dbReference type="InterPro" id="IPR010920">
    <property type="entry name" value="LSM_dom_sf"/>
</dbReference>
<dbReference type="Proteomes" id="UP001477870">
    <property type="component" value="Unassembled WGS sequence"/>
</dbReference>
<feature type="transmembrane region" description="Helical" evidence="8">
    <location>
        <begin position="276"/>
        <end position="300"/>
    </location>
</feature>
<dbReference type="PANTHER" id="PTHR30347">
    <property type="entry name" value="POTASSIUM CHANNEL RELATED"/>
    <property type="match status" value="1"/>
</dbReference>
<feature type="transmembrane region" description="Helical" evidence="8">
    <location>
        <begin position="392"/>
        <end position="412"/>
    </location>
</feature>
<dbReference type="InterPro" id="IPR052702">
    <property type="entry name" value="MscS-like_channel"/>
</dbReference>
<name>A0ABU9T4J6_9HYPH</name>
<feature type="chain" id="PRO_5046670354" evidence="9">
    <location>
        <begin position="23"/>
        <end position="806"/>
    </location>
</feature>
<feature type="domain" description="Mechanosensitive ion channel MscS C-terminal" evidence="11">
    <location>
        <begin position="683"/>
        <end position="765"/>
    </location>
</feature>
<dbReference type="SUPFAM" id="SSF82689">
    <property type="entry name" value="Mechanosensitive channel protein MscS (YggB), C-terminal domain"/>
    <property type="match status" value="1"/>
</dbReference>
<keyword evidence="9" id="KW-0732">Signal</keyword>
<dbReference type="InterPro" id="IPR011014">
    <property type="entry name" value="MscS_channel_TM-2"/>
</dbReference>
<evidence type="ECO:0000259" key="10">
    <source>
        <dbReference type="Pfam" id="PF00924"/>
    </source>
</evidence>
<comment type="subcellular location">
    <subcellularLocation>
        <location evidence="1">Cell membrane</location>
        <topology evidence="1">Multi-pass membrane protein</topology>
    </subcellularLocation>
</comment>
<dbReference type="RefSeq" id="WP_342847531.1">
    <property type="nucleotide sequence ID" value="NZ_JBBMQO010000003.1"/>
</dbReference>
<feature type="transmembrane region" description="Helical" evidence="8">
    <location>
        <begin position="517"/>
        <end position="542"/>
    </location>
</feature>
<comment type="caution">
    <text evidence="12">The sequence shown here is derived from an EMBL/GenBank/DDBJ whole genome shotgun (WGS) entry which is preliminary data.</text>
</comment>
<dbReference type="InterPro" id="IPR023408">
    <property type="entry name" value="MscS_beta-dom_sf"/>
</dbReference>
<evidence type="ECO:0000256" key="7">
    <source>
        <dbReference type="SAM" id="Coils"/>
    </source>
</evidence>
<keyword evidence="4 8" id="KW-0812">Transmembrane</keyword>
<evidence type="ECO:0000313" key="12">
    <source>
        <dbReference type="EMBL" id="MEM5501058.1"/>
    </source>
</evidence>
<feature type="coiled-coil region" evidence="7">
    <location>
        <begin position="33"/>
        <end position="70"/>
    </location>
</feature>
<proteinExistence type="inferred from homology"/>
<keyword evidence="3" id="KW-1003">Cell membrane</keyword>